<sequence>MTRLPASTYRKNTKPKKRVTMARRNAKRDAAEPDIVKTLEAFGMSVFLLHEPTDAIVGYRGVTHVVEFKSGRKGYGAALNDNQQAFADAWRGSAVVTLHSVDDAVVWAQQVSRGQP</sequence>
<dbReference type="EMBL" id="FBWK01000018">
    <property type="protein sequence ID" value="CUX20064.1"/>
    <property type="molecule type" value="Genomic_DNA"/>
</dbReference>
<gene>
    <name evidence="2" type="ORF">AGR3A_Cc250131</name>
</gene>
<evidence type="ECO:0008006" key="4">
    <source>
        <dbReference type="Google" id="ProtNLM"/>
    </source>
</evidence>
<evidence type="ECO:0000313" key="2">
    <source>
        <dbReference type="EMBL" id="CUX20064.1"/>
    </source>
</evidence>
<dbReference type="RefSeq" id="WP_232370415.1">
    <property type="nucleotide sequence ID" value="NZ_LT009723.1"/>
</dbReference>
<accession>A0A1S7PEM2</accession>
<dbReference type="STRING" id="1183432.AGR3A_Cc250131"/>
<feature type="compositionally biased region" description="Basic residues" evidence="1">
    <location>
        <begin position="11"/>
        <end position="26"/>
    </location>
</feature>
<dbReference type="AlphaFoldDB" id="A0A1S7PEM2"/>
<protein>
    <recommendedName>
        <fullName evidence="4">VRR-NUC domain-containing protein</fullName>
    </recommendedName>
</protein>
<name>A0A1S7PEM2_9HYPH</name>
<organism evidence="2 3">
    <name type="scientific">Agrobacterium tomkonis CFBP 6623</name>
    <dbReference type="NCBI Taxonomy" id="1183432"/>
    <lineage>
        <taxon>Bacteria</taxon>
        <taxon>Pseudomonadati</taxon>
        <taxon>Pseudomonadota</taxon>
        <taxon>Alphaproteobacteria</taxon>
        <taxon>Hyphomicrobiales</taxon>
        <taxon>Rhizobiaceae</taxon>
        <taxon>Rhizobium/Agrobacterium group</taxon>
        <taxon>Agrobacterium</taxon>
        <taxon>Agrobacterium tumefaciens complex</taxon>
    </lineage>
</organism>
<keyword evidence="3" id="KW-1185">Reference proteome</keyword>
<evidence type="ECO:0000256" key="1">
    <source>
        <dbReference type="SAM" id="MobiDB-lite"/>
    </source>
</evidence>
<proteinExistence type="predicted"/>
<feature type="region of interest" description="Disordered" evidence="1">
    <location>
        <begin position="1"/>
        <end position="27"/>
    </location>
</feature>
<reference evidence="3" key="1">
    <citation type="submission" date="2016-01" db="EMBL/GenBank/DDBJ databases">
        <authorList>
            <person name="Regsiter A."/>
            <person name="william w."/>
        </authorList>
    </citation>
    <scope>NUCLEOTIDE SEQUENCE [LARGE SCALE GENOMIC DNA]</scope>
    <source>
        <strain evidence="3">CFBP 6623</strain>
    </source>
</reference>
<evidence type="ECO:0000313" key="3">
    <source>
        <dbReference type="Proteomes" id="UP000191988"/>
    </source>
</evidence>
<dbReference type="Proteomes" id="UP000191988">
    <property type="component" value="Unassembled WGS sequence"/>
</dbReference>